<feature type="signal peptide" evidence="1">
    <location>
        <begin position="1"/>
        <end position="19"/>
    </location>
</feature>
<dbReference type="Proteomes" id="UP000483432">
    <property type="component" value="Unassembled WGS sequence"/>
</dbReference>
<organism evidence="2 3">
    <name type="scientific">Sulfuriferula multivorans</name>
    <dbReference type="NCBI Taxonomy" id="1559896"/>
    <lineage>
        <taxon>Bacteria</taxon>
        <taxon>Pseudomonadati</taxon>
        <taxon>Pseudomonadota</taxon>
        <taxon>Betaproteobacteria</taxon>
        <taxon>Nitrosomonadales</taxon>
        <taxon>Sulfuricellaceae</taxon>
        <taxon>Sulfuriferula</taxon>
    </lineage>
</organism>
<accession>A0A7C9NZR4</accession>
<protein>
    <recommendedName>
        <fullName evidence="4">MSHA biogenesis protein MshK</fullName>
    </recommendedName>
</protein>
<sequence>MATRMMLFVLMALLLPAAAATSLPDPTALPKAMTSPGTEALQEAPALDWVKLNGKHSIAWYGGSIVKLGESVEGGRVTAIHEDHIVISGKGGRRVIYLLDKSTRTQLLAPPRPTRKTRN</sequence>
<evidence type="ECO:0000313" key="3">
    <source>
        <dbReference type="Proteomes" id="UP000483432"/>
    </source>
</evidence>
<name>A0A7C9NZR4_9PROT</name>
<feature type="chain" id="PRO_5028860004" description="MSHA biogenesis protein MshK" evidence="1">
    <location>
        <begin position="20"/>
        <end position="119"/>
    </location>
</feature>
<comment type="caution">
    <text evidence="2">The sequence shown here is derived from an EMBL/GenBank/DDBJ whole genome shotgun (WGS) entry which is preliminary data.</text>
</comment>
<keyword evidence="1" id="KW-0732">Signal</keyword>
<dbReference type="AlphaFoldDB" id="A0A7C9NZR4"/>
<dbReference type="EMBL" id="JAAFGW010000108">
    <property type="protein sequence ID" value="NDP48364.1"/>
    <property type="molecule type" value="Genomic_DNA"/>
</dbReference>
<reference evidence="2 3" key="1">
    <citation type="submission" date="2019-09" db="EMBL/GenBank/DDBJ databases">
        <title>H2 Metabolism Revealed by Metagenomic Analysis in Subglacial Sediment of East Antarctica.</title>
        <authorList>
            <person name="Yang Z."/>
            <person name="Zhang Y."/>
            <person name="Lv Y."/>
            <person name="Yan W."/>
            <person name="Xiao X."/>
            <person name="Sun B."/>
            <person name="Ma H."/>
        </authorList>
    </citation>
    <scope>NUCLEOTIDE SEQUENCE [LARGE SCALE GENOMIC DNA]</scope>
    <source>
        <strain evidence="2">Bin2_2</strain>
    </source>
</reference>
<gene>
    <name evidence="2" type="ORF">GZ085_08230</name>
</gene>
<evidence type="ECO:0000313" key="2">
    <source>
        <dbReference type="EMBL" id="NDP48364.1"/>
    </source>
</evidence>
<evidence type="ECO:0000256" key="1">
    <source>
        <dbReference type="SAM" id="SignalP"/>
    </source>
</evidence>
<evidence type="ECO:0008006" key="4">
    <source>
        <dbReference type="Google" id="ProtNLM"/>
    </source>
</evidence>
<proteinExistence type="predicted"/>